<evidence type="ECO:0000256" key="2">
    <source>
        <dbReference type="ARBA" id="ARBA00022448"/>
    </source>
</evidence>
<organism evidence="9 10">
    <name type="scientific">Leptospirillum ferrodiazotrophum</name>
    <dbReference type="NCBI Taxonomy" id="412449"/>
    <lineage>
        <taxon>Bacteria</taxon>
        <taxon>Pseudomonadati</taxon>
        <taxon>Nitrospirota</taxon>
        <taxon>Nitrospiria</taxon>
        <taxon>Nitrospirales</taxon>
        <taxon>Nitrospiraceae</taxon>
        <taxon>Leptospirillum</taxon>
    </lineage>
</organism>
<gene>
    <name evidence="9" type="ORF">UBAL3_94530098</name>
</gene>
<evidence type="ECO:0000256" key="1">
    <source>
        <dbReference type="ARBA" id="ARBA00004651"/>
    </source>
</evidence>
<dbReference type="InterPro" id="IPR035906">
    <property type="entry name" value="MetI-like_sf"/>
</dbReference>
<dbReference type="SUPFAM" id="SSF161098">
    <property type="entry name" value="MetI-like"/>
    <property type="match status" value="1"/>
</dbReference>
<feature type="transmembrane region" description="Helical" evidence="7">
    <location>
        <begin position="257"/>
        <end position="285"/>
    </location>
</feature>
<keyword evidence="2 7" id="KW-0813">Transport</keyword>
<dbReference type="PANTHER" id="PTHR43386">
    <property type="entry name" value="OLIGOPEPTIDE TRANSPORT SYSTEM PERMEASE PROTEIN APPC"/>
    <property type="match status" value="1"/>
</dbReference>
<accession>C6HZC1</accession>
<keyword evidence="5 7" id="KW-1133">Transmembrane helix</keyword>
<dbReference type="Gene3D" id="1.10.3720.10">
    <property type="entry name" value="MetI-like"/>
    <property type="match status" value="1"/>
</dbReference>
<feature type="domain" description="ABC transmembrane type-1" evidence="8">
    <location>
        <begin position="132"/>
        <end position="328"/>
    </location>
</feature>
<comment type="similarity">
    <text evidence="7">Belongs to the binding-protein-dependent transport system permease family.</text>
</comment>
<keyword evidence="6 7" id="KW-0472">Membrane</keyword>
<dbReference type="Proteomes" id="UP000009374">
    <property type="component" value="Unassembled WGS sequence"/>
</dbReference>
<keyword evidence="4 7" id="KW-0812">Transmembrane</keyword>
<name>C6HZC1_9BACT</name>
<sequence length="344" mass="37323">MKGWRGFFRRVGRAGTLLIFLGAASLFAEFLAPYRYDSVRFDLPYAPAVWPRWTEGHLAVPVLRLADPVSRRYEFTGESVPLRFFCRGERVRMWGILPTSRHLFCAAAPGRVLLLGADLFGRDLFSRLLYGMRISFLLSLVGVSLSFSIGILVGLVAGYAGGWTDRILMRSSEIVMAVPSLYLLMGLRSIVPYGLSGLSVALVITASLALVGWASLARVVRGLVRSLVSRDFVLAAIATGASPARIIFRHLLPNMRYYLLVAVTLSIPAFIVGEAGLSFLGLGLSEPRPSLGNILAEGQSLETMESAPWLLAAGGMIVLLVVLFNRLGDVLREAQEESGSGGSS</sequence>
<dbReference type="AlphaFoldDB" id="C6HZC1"/>
<dbReference type="PANTHER" id="PTHR43386:SF1">
    <property type="entry name" value="D,D-DIPEPTIDE TRANSPORT SYSTEM PERMEASE PROTEIN DDPC-RELATED"/>
    <property type="match status" value="1"/>
</dbReference>
<dbReference type="InterPro" id="IPR000515">
    <property type="entry name" value="MetI-like"/>
</dbReference>
<evidence type="ECO:0000256" key="5">
    <source>
        <dbReference type="ARBA" id="ARBA00022989"/>
    </source>
</evidence>
<feature type="transmembrane region" description="Helical" evidence="7">
    <location>
        <begin position="306"/>
        <end position="324"/>
    </location>
</feature>
<evidence type="ECO:0000256" key="7">
    <source>
        <dbReference type="RuleBase" id="RU363032"/>
    </source>
</evidence>
<evidence type="ECO:0000256" key="3">
    <source>
        <dbReference type="ARBA" id="ARBA00022475"/>
    </source>
</evidence>
<comment type="subcellular location">
    <subcellularLocation>
        <location evidence="1 7">Cell membrane</location>
        <topology evidence="1 7">Multi-pass membrane protein</topology>
    </subcellularLocation>
</comment>
<proteinExistence type="inferred from homology"/>
<evidence type="ECO:0000256" key="6">
    <source>
        <dbReference type="ARBA" id="ARBA00023136"/>
    </source>
</evidence>
<protein>
    <submittedName>
        <fullName evidence="9">Probable oligopeptide ABC transporter, permease protein</fullName>
    </submittedName>
</protein>
<dbReference type="EMBL" id="GG693880">
    <property type="protein sequence ID" value="EES52132.1"/>
    <property type="molecule type" value="Genomic_DNA"/>
</dbReference>
<feature type="transmembrane region" description="Helical" evidence="7">
    <location>
        <begin position="197"/>
        <end position="220"/>
    </location>
</feature>
<dbReference type="CDD" id="cd06261">
    <property type="entry name" value="TM_PBP2"/>
    <property type="match status" value="1"/>
</dbReference>
<keyword evidence="10" id="KW-1185">Reference proteome</keyword>
<dbReference type="PROSITE" id="PS50928">
    <property type="entry name" value="ABC_TM1"/>
    <property type="match status" value="1"/>
</dbReference>
<evidence type="ECO:0000256" key="4">
    <source>
        <dbReference type="ARBA" id="ARBA00022692"/>
    </source>
</evidence>
<evidence type="ECO:0000259" key="8">
    <source>
        <dbReference type="PROSITE" id="PS50928"/>
    </source>
</evidence>
<keyword evidence="3" id="KW-1003">Cell membrane</keyword>
<reference evidence="9 10" key="1">
    <citation type="journal article" date="2009" name="Appl. Environ. Microbiol.">
        <title>Community genomic and proteomic analyses of chemoautotrophic iron-oxidizing "Leptospirillum rubarum" (Group II) and "Leptospirillum ferrodiazotrophum" (Group III) bacteria in acid mine drainage biofilms.</title>
        <authorList>
            <person name="Goltsman D.S."/>
            <person name="Denef V.J."/>
            <person name="Singer S.W."/>
            <person name="VerBerkmoes N.C."/>
            <person name="Lefsrud M."/>
            <person name="Mueller R.S."/>
            <person name="Dick G.J."/>
            <person name="Sun C.L."/>
            <person name="Wheeler K.E."/>
            <person name="Zemla A."/>
            <person name="Baker B.J."/>
            <person name="Hauser L."/>
            <person name="Land M."/>
            <person name="Shah M.B."/>
            <person name="Thelen M.P."/>
            <person name="Hettich R.L."/>
            <person name="Banfield J.F."/>
        </authorList>
    </citation>
    <scope>NUCLEOTIDE SEQUENCE [LARGE SCALE GENOMIC DNA]</scope>
</reference>
<evidence type="ECO:0000313" key="9">
    <source>
        <dbReference type="EMBL" id="EES52132.1"/>
    </source>
</evidence>
<feature type="transmembrane region" description="Helical" evidence="7">
    <location>
        <begin position="134"/>
        <end position="162"/>
    </location>
</feature>
<dbReference type="GO" id="GO:0055085">
    <property type="term" value="P:transmembrane transport"/>
    <property type="evidence" value="ECO:0007669"/>
    <property type="project" value="InterPro"/>
</dbReference>
<dbReference type="GO" id="GO:0005886">
    <property type="term" value="C:plasma membrane"/>
    <property type="evidence" value="ECO:0007669"/>
    <property type="project" value="UniProtKB-SubCell"/>
</dbReference>
<dbReference type="InterPro" id="IPR050366">
    <property type="entry name" value="BP-dependent_transpt_permease"/>
</dbReference>
<dbReference type="Pfam" id="PF00528">
    <property type="entry name" value="BPD_transp_1"/>
    <property type="match status" value="1"/>
</dbReference>
<evidence type="ECO:0000313" key="10">
    <source>
        <dbReference type="Proteomes" id="UP000009374"/>
    </source>
</evidence>